<organism evidence="1 2">
    <name type="scientific">Stutzerimonas degradans</name>
    <dbReference type="NCBI Taxonomy" id="2968968"/>
    <lineage>
        <taxon>Bacteria</taxon>
        <taxon>Pseudomonadati</taxon>
        <taxon>Pseudomonadota</taxon>
        <taxon>Gammaproteobacteria</taxon>
        <taxon>Pseudomonadales</taxon>
        <taxon>Pseudomonadaceae</taxon>
        <taxon>Stutzerimonas</taxon>
    </lineage>
</organism>
<dbReference type="AlphaFoldDB" id="A0A8E2QDS5"/>
<keyword evidence="2" id="KW-1185">Reference proteome</keyword>
<dbReference type="InterPro" id="IPR038125">
    <property type="entry name" value="HTHP_sf"/>
</dbReference>
<gene>
    <name evidence="1" type="ORF">CXK95_09860</name>
</gene>
<name>A0A8E2QDS5_9GAMM</name>
<dbReference type="Gene3D" id="6.10.80.10">
    <property type="entry name" value="Hexameric tyrosine-coordinated heme protein (HTHP)"/>
    <property type="match status" value="1"/>
</dbReference>
<evidence type="ECO:0000313" key="1">
    <source>
        <dbReference type="EMBL" id="PNF76938.1"/>
    </source>
</evidence>
<dbReference type="Pfam" id="PF11534">
    <property type="entry name" value="HTHP"/>
    <property type="match status" value="1"/>
</dbReference>
<protein>
    <submittedName>
        <fullName evidence="1">Peroxidase</fullName>
    </submittedName>
</protein>
<dbReference type="Proteomes" id="UP000235881">
    <property type="component" value="Unassembled WGS sequence"/>
</dbReference>
<keyword evidence="1" id="KW-0575">Peroxidase</keyword>
<sequence>MPLALHAQDKAAESWLPSLITSTPQEGFELAVKLSRMGVKSTQPNKEVLFRERGKYAESGEALIQASHVVAVHFQTIAAANDYWK</sequence>
<accession>A0A8E2QDS5</accession>
<evidence type="ECO:0000313" key="2">
    <source>
        <dbReference type="Proteomes" id="UP000235881"/>
    </source>
</evidence>
<dbReference type="GO" id="GO:0004601">
    <property type="term" value="F:peroxidase activity"/>
    <property type="evidence" value="ECO:0007669"/>
    <property type="project" value="UniProtKB-KW"/>
</dbReference>
<comment type="caution">
    <text evidence="1">The sequence shown here is derived from an EMBL/GenBank/DDBJ whole genome shotgun (WGS) entry which is preliminary data.</text>
</comment>
<proteinExistence type="predicted"/>
<keyword evidence="1" id="KW-0560">Oxidoreductase</keyword>
<reference evidence="1 2" key="1">
    <citation type="submission" date="2018-01" db="EMBL/GenBank/DDBJ databases">
        <title>Denitrification phenotypes of diverse strains of Pseudomonas stutzeri.</title>
        <authorList>
            <person name="Milligan D.A."/>
            <person name="Bergaust L."/>
            <person name="Bakken L.R."/>
            <person name="Frostegard A."/>
        </authorList>
    </citation>
    <scope>NUCLEOTIDE SEQUENCE [LARGE SCALE GENOMIC DNA]</scope>
    <source>
        <strain evidence="1 2">DSM 50238</strain>
    </source>
</reference>
<dbReference type="InterPro" id="IPR021111">
    <property type="entry name" value="Hexamer_Tyr-coord_heme_pr_HTHP"/>
</dbReference>
<dbReference type="EMBL" id="POUK01000003">
    <property type="protein sequence ID" value="PNF76938.1"/>
    <property type="molecule type" value="Genomic_DNA"/>
</dbReference>